<name>A0A0C3AXI4_SERVB</name>
<evidence type="ECO:0000256" key="8">
    <source>
        <dbReference type="RuleBase" id="RU364129"/>
    </source>
</evidence>
<keyword evidence="7 8" id="KW-0539">Nucleus</keyword>
<organism evidence="10 11">
    <name type="scientific">Serendipita vermifera MAFF 305830</name>
    <dbReference type="NCBI Taxonomy" id="933852"/>
    <lineage>
        <taxon>Eukaryota</taxon>
        <taxon>Fungi</taxon>
        <taxon>Dikarya</taxon>
        <taxon>Basidiomycota</taxon>
        <taxon>Agaricomycotina</taxon>
        <taxon>Agaricomycetes</taxon>
        <taxon>Sebacinales</taxon>
        <taxon>Serendipitaceae</taxon>
        <taxon>Serendipita</taxon>
    </lineage>
</organism>
<dbReference type="InterPro" id="IPR038089">
    <property type="entry name" value="Med31_sf"/>
</dbReference>
<dbReference type="GO" id="GO:0003712">
    <property type="term" value="F:transcription coregulator activity"/>
    <property type="evidence" value="ECO:0007669"/>
    <property type="project" value="InterPro"/>
</dbReference>
<evidence type="ECO:0000256" key="5">
    <source>
        <dbReference type="ARBA" id="ARBA00023159"/>
    </source>
</evidence>
<evidence type="ECO:0000256" key="4">
    <source>
        <dbReference type="ARBA" id="ARBA00023015"/>
    </source>
</evidence>
<reference evidence="11" key="2">
    <citation type="submission" date="2015-01" db="EMBL/GenBank/DDBJ databases">
        <title>Evolutionary Origins and Diversification of the Mycorrhizal Mutualists.</title>
        <authorList>
            <consortium name="DOE Joint Genome Institute"/>
            <consortium name="Mycorrhizal Genomics Consortium"/>
            <person name="Kohler A."/>
            <person name="Kuo A."/>
            <person name="Nagy L.G."/>
            <person name="Floudas D."/>
            <person name="Copeland A."/>
            <person name="Barry K.W."/>
            <person name="Cichocki N."/>
            <person name="Veneault-Fourrey C."/>
            <person name="LaButti K."/>
            <person name="Lindquist E.A."/>
            <person name="Lipzen A."/>
            <person name="Lundell T."/>
            <person name="Morin E."/>
            <person name="Murat C."/>
            <person name="Riley R."/>
            <person name="Ohm R."/>
            <person name="Sun H."/>
            <person name="Tunlid A."/>
            <person name="Henrissat B."/>
            <person name="Grigoriev I.V."/>
            <person name="Hibbett D.S."/>
            <person name="Martin F."/>
        </authorList>
    </citation>
    <scope>NUCLEOTIDE SEQUENCE [LARGE SCALE GENOMIC DNA]</scope>
    <source>
        <strain evidence="11">MAFF 305830</strain>
    </source>
</reference>
<comment type="similarity">
    <text evidence="2 8">Belongs to the Mediator complex subunit 31 family.</text>
</comment>
<comment type="subcellular location">
    <subcellularLocation>
        <location evidence="1 8">Nucleus</location>
    </subcellularLocation>
</comment>
<gene>
    <name evidence="10" type="ORF">M408DRAFT_331659</name>
</gene>
<dbReference type="STRING" id="933852.A0A0C3AXI4"/>
<evidence type="ECO:0000313" key="11">
    <source>
        <dbReference type="Proteomes" id="UP000054097"/>
    </source>
</evidence>
<reference evidence="10 11" key="1">
    <citation type="submission" date="2014-04" db="EMBL/GenBank/DDBJ databases">
        <authorList>
            <consortium name="DOE Joint Genome Institute"/>
            <person name="Kuo A."/>
            <person name="Zuccaro A."/>
            <person name="Kohler A."/>
            <person name="Nagy L.G."/>
            <person name="Floudas D."/>
            <person name="Copeland A."/>
            <person name="Barry K.W."/>
            <person name="Cichocki N."/>
            <person name="Veneault-Fourrey C."/>
            <person name="LaButti K."/>
            <person name="Lindquist E.A."/>
            <person name="Lipzen A."/>
            <person name="Lundell T."/>
            <person name="Morin E."/>
            <person name="Murat C."/>
            <person name="Sun H."/>
            <person name="Tunlid A."/>
            <person name="Henrissat B."/>
            <person name="Grigoriev I.V."/>
            <person name="Hibbett D.S."/>
            <person name="Martin F."/>
            <person name="Nordberg H.P."/>
            <person name="Cantor M.N."/>
            <person name="Hua S.X."/>
        </authorList>
    </citation>
    <scope>NUCLEOTIDE SEQUENCE [LARGE SCALE GENOMIC DNA]</scope>
    <source>
        <strain evidence="10 11">MAFF 305830</strain>
    </source>
</reference>
<comment type="function">
    <text evidence="8">Component of the Mediator complex, a coactivator involved in the regulated transcription of nearly all RNA polymerase II-dependent genes. Mediator functions as a bridge to convey information from gene-specific regulatory proteins to the basal RNA polymerase II transcription machinery. Mediator is recruited to promoters by direct interactions with regulatory proteins and serves as a scaffold for the assembly of a functional preinitiation complex with RNA polymerase II and the general transcription factors.</text>
</comment>
<dbReference type="Proteomes" id="UP000054097">
    <property type="component" value="Unassembled WGS sequence"/>
</dbReference>
<feature type="compositionally biased region" description="Low complexity" evidence="9">
    <location>
        <begin position="243"/>
        <end position="262"/>
    </location>
</feature>
<evidence type="ECO:0000256" key="2">
    <source>
        <dbReference type="ARBA" id="ARBA00006378"/>
    </source>
</evidence>
<dbReference type="OrthoDB" id="10257739at2759"/>
<evidence type="ECO:0000256" key="7">
    <source>
        <dbReference type="ARBA" id="ARBA00023242"/>
    </source>
</evidence>
<dbReference type="EMBL" id="KN824321">
    <property type="protein sequence ID" value="KIM24689.1"/>
    <property type="molecule type" value="Genomic_DNA"/>
</dbReference>
<evidence type="ECO:0000256" key="1">
    <source>
        <dbReference type="ARBA" id="ARBA00004123"/>
    </source>
</evidence>
<comment type="subunit">
    <text evidence="8">Component of the Mediator complex.</text>
</comment>
<feature type="region of interest" description="Disordered" evidence="9">
    <location>
        <begin position="127"/>
        <end position="186"/>
    </location>
</feature>
<protein>
    <recommendedName>
        <fullName evidence="3 8">Mediator of RNA polymerase II transcription subunit 31</fullName>
    </recommendedName>
</protein>
<dbReference type="PANTHER" id="PTHR13186">
    <property type="entry name" value="MEDIATOR OF RNA POLYMERASE II TRANSCRIPTION SUBUNIT 31"/>
    <property type="match status" value="1"/>
</dbReference>
<keyword evidence="5 8" id="KW-0010">Activator</keyword>
<dbReference type="GO" id="GO:0006355">
    <property type="term" value="P:regulation of DNA-templated transcription"/>
    <property type="evidence" value="ECO:0007669"/>
    <property type="project" value="InterPro"/>
</dbReference>
<dbReference type="AlphaFoldDB" id="A0A0C3AXI4"/>
<dbReference type="InterPro" id="IPR008831">
    <property type="entry name" value="Mediator_Med31"/>
</dbReference>
<sequence length="278" mass="30337">MSGHSPKEVPLSPAKLANQIRFETELEFVQCLANPHYLASLATQGLLAQPNFIAYLKYLTYWLDVDKGFGRFIVYPHALHHLALLQQPSFREALKDPELRMRLEREQYEHWRTWRTVERNIVPINGHIHPSVEDTDAPTPNPSRVSRRSGTARSSGARTPAGRTPRTIRTPGTVRTPGFGASVRTPAPRSALSVSMTMKDHLAEVGLPIPGAPISDAAMAASPVVEDPHQRMVMDSPLDSILNAREGNSNANGAAAPSSGTNTSVPATSMDVDKTEPA</sequence>
<accession>A0A0C3AXI4</accession>
<keyword evidence="11" id="KW-1185">Reference proteome</keyword>
<dbReference type="GO" id="GO:0016592">
    <property type="term" value="C:mediator complex"/>
    <property type="evidence" value="ECO:0007669"/>
    <property type="project" value="InterPro"/>
</dbReference>
<evidence type="ECO:0000256" key="3">
    <source>
        <dbReference type="ARBA" id="ARBA00019660"/>
    </source>
</evidence>
<dbReference type="HOGENOM" id="CLU_087377_0_0_1"/>
<evidence type="ECO:0000256" key="9">
    <source>
        <dbReference type="SAM" id="MobiDB-lite"/>
    </source>
</evidence>
<evidence type="ECO:0000256" key="6">
    <source>
        <dbReference type="ARBA" id="ARBA00023163"/>
    </source>
</evidence>
<dbReference type="Pfam" id="PF05669">
    <property type="entry name" value="Med31"/>
    <property type="match status" value="1"/>
</dbReference>
<feature type="compositionally biased region" description="Low complexity" evidence="9">
    <location>
        <begin position="148"/>
        <end position="178"/>
    </location>
</feature>
<feature type="region of interest" description="Disordered" evidence="9">
    <location>
        <begin position="236"/>
        <end position="278"/>
    </location>
</feature>
<dbReference type="Gene3D" id="1.10.10.1340">
    <property type="entry name" value="Mediator of RNA polymerase II, submodule Med31 (Soh1)"/>
    <property type="match status" value="1"/>
</dbReference>
<keyword evidence="6 8" id="KW-0804">Transcription</keyword>
<proteinExistence type="inferred from homology"/>
<evidence type="ECO:0000313" key="10">
    <source>
        <dbReference type="EMBL" id="KIM24689.1"/>
    </source>
</evidence>
<keyword evidence="4 8" id="KW-0805">Transcription regulation</keyword>